<dbReference type="Proteomes" id="UP000706172">
    <property type="component" value="Unassembled WGS sequence"/>
</dbReference>
<feature type="transmembrane region" description="Helical" evidence="7">
    <location>
        <begin position="12"/>
        <end position="30"/>
    </location>
</feature>
<feature type="transmembrane region" description="Helical" evidence="7">
    <location>
        <begin position="106"/>
        <end position="124"/>
    </location>
</feature>
<evidence type="ECO:0000313" key="10">
    <source>
        <dbReference type="EMBL" id="MBG0779671.1"/>
    </source>
</evidence>
<evidence type="ECO:0000256" key="3">
    <source>
        <dbReference type="ARBA" id="ARBA00022692"/>
    </source>
</evidence>
<dbReference type="Pfam" id="PF01556">
    <property type="entry name" value="DnaJ_C"/>
    <property type="match status" value="1"/>
</dbReference>
<keyword evidence="3 7" id="KW-0812">Transmembrane</keyword>
<dbReference type="InterPro" id="IPR035952">
    <property type="entry name" value="Rhomboid-like_sf"/>
</dbReference>
<feature type="transmembrane region" description="Helical" evidence="7">
    <location>
        <begin position="161"/>
        <end position="184"/>
    </location>
</feature>
<evidence type="ECO:0000256" key="4">
    <source>
        <dbReference type="ARBA" id="ARBA00022801"/>
    </source>
</evidence>
<dbReference type="SUPFAM" id="SSF144091">
    <property type="entry name" value="Rhomboid-like"/>
    <property type="match status" value="1"/>
</dbReference>
<dbReference type="AlphaFoldDB" id="A0A931G7R7"/>
<dbReference type="InterPro" id="IPR022764">
    <property type="entry name" value="Peptidase_S54_rhomboid_dom"/>
</dbReference>
<dbReference type="Gene3D" id="1.20.1540.10">
    <property type="entry name" value="Rhomboid-like"/>
    <property type="match status" value="1"/>
</dbReference>
<evidence type="ECO:0000256" key="6">
    <source>
        <dbReference type="ARBA" id="ARBA00023136"/>
    </source>
</evidence>
<dbReference type="Pfam" id="PF01694">
    <property type="entry name" value="Rhomboid"/>
    <property type="match status" value="1"/>
</dbReference>
<comment type="subcellular location">
    <subcellularLocation>
        <location evidence="1">Membrane</location>
        <topology evidence="1">Multi-pass membrane protein</topology>
    </subcellularLocation>
</comment>
<accession>A0A931G7R7</accession>
<dbReference type="SUPFAM" id="SSF49493">
    <property type="entry name" value="HSP40/DnaJ peptide-binding domain"/>
    <property type="match status" value="1"/>
</dbReference>
<organism evidence="10 11">
    <name type="scientific">Desulfotignum balticum</name>
    <dbReference type="NCBI Taxonomy" id="115781"/>
    <lineage>
        <taxon>Bacteria</taxon>
        <taxon>Pseudomonadati</taxon>
        <taxon>Thermodesulfobacteriota</taxon>
        <taxon>Desulfobacteria</taxon>
        <taxon>Desulfobacterales</taxon>
        <taxon>Desulfobacteraceae</taxon>
        <taxon>Desulfotignum</taxon>
    </lineage>
</organism>
<dbReference type="InterPro" id="IPR008971">
    <property type="entry name" value="HSP40/DnaJ_pept-bd"/>
</dbReference>
<feature type="domain" description="Chaperone DnaJ C-terminal" evidence="8">
    <location>
        <begin position="257"/>
        <end position="321"/>
    </location>
</feature>
<feature type="transmembrane region" description="Helical" evidence="7">
    <location>
        <begin position="130"/>
        <end position="149"/>
    </location>
</feature>
<keyword evidence="4" id="KW-0378">Hydrolase</keyword>
<keyword evidence="5 7" id="KW-1133">Transmembrane helix</keyword>
<dbReference type="GO" id="GO:0051082">
    <property type="term" value="F:unfolded protein binding"/>
    <property type="evidence" value="ECO:0007669"/>
    <property type="project" value="InterPro"/>
</dbReference>
<name>A0A931G7R7_9BACT</name>
<keyword evidence="6 7" id="KW-0472">Membrane</keyword>
<dbReference type="GO" id="GO:0004252">
    <property type="term" value="F:serine-type endopeptidase activity"/>
    <property type="evidence" value="ECO:0007669"/>
    <property type="project" value="InterPro"/>
</dbReference>
<dbReference type="GO" id="GO:0016020">
    <property type="term" value="C:membrane"/>
    <property type="evidence" value="ECO:0007669"/>
    <property type="project" value="UniProtKB-SubCell"/>
</dbReference>
<dbReference type="GO" id="GO:0006457">
    <property type="term" value="P:protein folding"/>
    <property type="evidence" value="ECO:0007669"/>
    <property type="project" value="InterPro"/>
</dbReference>
<dbReference type="GO" id="GO:0006508">
    <property type="term" value="P:proteolysis"/>
    <property type="evidence" value="ECO:0007669"/>
    <property type="project" value="UniProtKB-KW"/>
</dbReference>
<dbReference type="PANTHER" id="PTHR43731">
    <property type="entry name" value="RHOMBOID PROTEASE"/>
    <property type="match status" value="1"/>
</dbReference>
<protein>
    <submittedName>
        <fullName evidence="10">Rhomboid family intramembrane serine protease</fullName>
    </submittedName>
</protein>
<evidence type="ECO:0000256" key="5">
    <source>
        <dbReference type="ARBA" id="ARBA00022989"/>
    </source>
</evidence>
<evidence type="ECO:0000256" key="2">
    <source>
        <dbReference type="ARBA" id="ARBA00009045"/>
    </source>
</evidence>
<evidence type="ECO:0000259" key="9">
    <source>
        <dbReference type="Pfam" id="PF01694"/>
    </source>
</evidence>
<dbReference type="EMBL" id="JACCQK010000401">
    <property type="protein sequence ID" value="MBG0779671.1"/>
    <property type="molecule type" value="Genomic_DNA"/>
</dbReference>
<evidence type="ECO:0000256" key="7">
    <source>
        <dbReference type="SAM" id="Phobius"/>
    </source>
</evidence>
<evidence type="ECO:0000256" key="1">
    <source>
        <dbReference type="ARBA" id="ARBA00004141"/>
    </source>
</evidence>
<feature type="domain" description="Peptidase S54 rhomboid" evidence="9">
    <location>
        <begin position="65"/>
        <end position="212"/>
    </location>
</feature>
<gene>
    <name evidence="10" type="ORF">H0S81_07070</name>
</gene>
<evidence type="ECO:0000259" key="8">
    <source>
        <dbReference type="Pfam" id="PF01556"/>
    </source>
</evidence>
<comment type="caution">
    <text evidence="10">The sequence shown here is derived from an EMBL/GenBank/DDBJ whole genome shotgun (WGS) entry which is preliminary data.</text>
</comment>
<dbReference type="InterPro" id="IPR002939">
    <property type="entry name" value="DnaJ_C"/>
</dbReference>
<comment type="similarity">
    <text evidence="2">Belongs to the peptidase S54 family.</text>
</comment>
<dbReference type="Gene3D" id="2.60.260.20">
    <property type="entry name" value="Urease metallochaperone UreE, N-terminal domain"/>
    <property type="match status" value="1"/>
</dbReference>
<dbReference type="PANTHER" id="PTHR43731:SF14">
    <property type="entry name" value="PRESENILIN-ASSOCIATED RHOMBOID-LIKE PROTEIN, MITOCHONDRIAL"/>
    <property type="match status" value="1"/>
</dbReference>
<feature type="transmembrane region" description="Helical" evidence="7">
    <location>
        <begin position="70"/>
        <end position="94"/>
    </location>
</feature>
<keyword evidence="10" id="KW-0645">Protease</keyword>
<sequence>MIPIRDNQVSDCVPVVTYGLMGINLLAWLFQTQVGPASETFYYLYGLVPAKYTIHEMSRHFSGFNQVYSLFTYMFLHGGFWHLLGNMWSLYIFGDNVEAHFGSLRFLGFYVLCGLISGAFHFLLNPFSMVPTIGASGAIAGVMGAYFMLYPRARILTLIPIIIIPWFVEIPAFIFLGFWFLIQFLNAAGDGAGAGIAWWAHIGGFIAGLVLVKLNRQVPGTGARQKVQQYTRKQHTPKLQTILATPASDESDLYGTIEVSSLEALTGTRKLITIPWGFSKPLYRVTIPPGVKQGNRLRLAGMGRSLPGKPRGDMFLTIRIKNAI</sequence>
<evidence type="ECO:0000313" key="11">
    <source>
        <dbReference type="Proteomes" id="UP000706172"/>
    </source>
</evidence>
<reference evidence="10" key="1">
    <citation type="submission" date="2020-07" db="EMBL/GenBank/DDBJ databases">
        <title>Severe corrosion of carbon steel in oil field produced water can be linked to methanogenic archaea containing a special type of NiFe hydrogenase.</title>
        <authorList>
            <person name="Lahme S."/>
            <person name="Mand J."/>
            <person name="Longwell J."/>
            <person name="Smith R."/>
            <person name="Enning D."/>
        </authorList>
    </citation>
    <scope>NUCLEOTIDE SEQUENCE</scope>
    <source>
        <strain evidence="10">MIC098Bin6</strain>
    </source>
</reference>
<feature type="transmembrane region" description="Helical" evidence="7">
    <location>
        <begin position="196"/>
        <end position="214"/>
    </location>
</feature>
<proteinExistence type="inferred from homology"/>
<dbReference type="FunFam" id="1.20.1540.10:FF:000027">
    <property type="entry name" value="Rhomboid family intramembrane serine protease"/>
    <property type="match status" value="1"/>
</dbReference>
<dbReference type="InterPro" id="IPR050925">
    <property type="entry name" value="Rhomboid_protease_S54"/>
</dbReference>